<proteinExistence type="predicted"/>
<sequence length="139" mass="14841">MLLAAAADAPEAAPTHDGGVCAGLAWVELAPNERAFIERGPDFAVFRFEGPGGSTDHWWGVYGGNAAQVRGNGPQLLRRDGVSVRHATEDGKFRGYLAKKSGSQNHFFGSIFDGSTKDKGFFNRIDFGPKGQALCAKGR</sequence>
<protein>
    <submittedName>
        <fullName evidence="1">Uncharacterized protein</fullName>
    </submittedName>
</protein>
<evidence type="ECO:0000313" key="2">
    <source>
        <dbReference type="Proteomes" id="UP000546200"/>
    </source>
</evidence>
<keyword evidence="2" id="KW-1185">Reference proteome</keyword>
<name>A0A7W9EX76_9SPHN</name>
<dbReference type="RefSeq" id="WP_184059355.1">
    <property type="nucleotide sequence ID" value="NZ_JACIJK010000009.1"/>
</dbReference>
<dbReference type="EMBL" id="JACIJK010000009">
    <property type="protein sequence ID" value="MBB5716258.1"/>
    <property type="molecule type" value="Genomic_DNA"/>
</dbReference>
<comment type="caution">
    <text evidence="1">The sequence shown here is derived from an EMBL/GenBank/DDBJ whole genome shotgun (WGS) entry which is preliminary data.</text>
</comment>
<gene>
    <name evidence="1" type="ORF">FHS94_003118</name>
</gene>
<accession>A0A7W9EX76</accession>
<dbReference type="Proteomes" id="UP000546200">
    <property type="component" value="Unassembled WGS sequence"/>
</dbReference>
<dbReference type="AlphaFoldDB" id="A0A7W9EX76"/>
<reference evidence="1 2" key="1">
    <citation type="submission" date="2020-08" db="EMBL/GenBank/DDBJ databases">
        <title>Genomic Encyclopedia of Type Strains, Phase IV (KMG-IV): sequencing the most valuable type-strain genomes for metagenomic binning, comparative biology and taxonomic classification.</title>
        <authorList>
            <person name="Goeker M."/>
        </authorList>
    </citation>
    <scope>NUCLEOTIDE SEQUENCE [LARGE SCALE GENOMIC DNA]</scope>
    <source>
        <strain evidence="1 2">DSM 100044</strain>
    </source>
</reference>
<organism evidence="1 2">
    <name type="scientific">Sphingomonas aerophila</name>
    <dbReference type="NCBI Taxonomy" id="1344948"/>
    <lineage>
        <taxon>Bacteria</taxon>
        <taxon>Pseudomonadati</taxon>
        <taxon>Pseudomonadota</taxon>
        <taxon>Alphaproteobacteria</taxon>
        <taxon>Sphingomonadales</taxon>
        <taxon>Sphingomonadaceae</taxon>
        <taxon>Sphingomonas</taxon>
    </lineage>
</organism>
<evidence type="ECO:0000313" key="1">
    <source>
        <dbReference type="EMBL" id="MBB5716258.1"/>
    </source>
</evidence>